<organism evidence="1 2">
    <name type="scientific">Rhizobium quercicola</name>
    <dbReference type="NCBI Taxonomy" id="2901226"/>
    <lineage>
        <taxon>Bacteria</taxon>
        <taxon>Pseudomonadati</taxon>
        <taxon>Pseudomonadota</taxon>
        <taxon>Alphaproteobacteria</taxon>
        <taxon>Hyphomicrobiales</taxon>
        <taxon>Rhizobiaceae</taxon>
        <taxon>Rhizobium/Agrobacterium group</taxon>
        <taxon>Rhizobium</taxon>
    </lineage>
</organism>
<dbReference type="Proteomes" id="UP001139089">
    <property type="component" value="Unassembled WGS sequence"/>
</dbReference>
<evidence type="ECO:0000313" key="2">
    <source>
        <dbReference type="Proteomes" id="UP001139089"/>
    </source>
</evidence>
<dbReference type="Pfam" id="PF20346">
    <property type="entry name" value="DUF6641"/>
    <property type="match status" value="1"/>
</dbReference>
<accession>A0A9X1NQL4</accession>
<dbReference type="EMBL" id="JAJOZR010000003">
    <property type="protein sequence ID" value="MCD7108515.1"/>
    <property type="molecule type" value="Genomic_DNA"/>
</dbReference>
<gene>
    <name evidence="1" type="ORF">LRX75_05600</name>
</gene>
<reference evidence="1" key="1">
    <citation type="submission" date="2021-12" db="EMBL/GenBank/DDBJ databases">
        <authorList>
            <person name="Li Y."/>
        </authorList>
    </citation>
    <scope>NUCLEOTIDE SEQUENCE</scope>
    <source>
        <strain evidence="1">DKSPLA3</strain>
    </source>
</reference>
<evidence type="ECO:0000313" key="1">
    <source>
        <dbReference type="EMBL" id="MCD7108515.1"/>
    </source>
</evidence>
<keyword evidence="2" id="KW-1185">Reference proteome</keyword>
<dbReference type="RefSeq" id="WP_231812600.1">
    <property type="nucleotide sequence ID" value="NZ_JAJOZR010000003.1"/>
</dbReference>
<protein>
    <submittedName>
        <fullName evidence="1">Uncharacterized protein</fullName>
    </submittedName>
</protein>
<proteinExistence type="predicted"/>
<dbReference type="AlphaFoldDB" id="A0A9X1NQL4"/>
<name>A0A9X1NQL4_9HYPH</name>
<comment type="caution">
    <text evidence="1">The sequence shown here is derived from an EMBL/GenBank/DDBJ whole genome shotgun (WGS) entry which is preliminary data.</text>
</comment>
<dbReference type="InterPro" id="IPR046581">
    <property type="entry name" value="DUF6641"/>
</dbReference>
<sequence length="189" mass="20735">MLGELWSGGAFYHRSAELFARPFGRRLYPGNTFNGFGKDHSMSHLKALKLTSAVAVRATVDPVQRSREKMVAALAEQKQMAEAKIAGQAFTPTHVVRKKNAEGVRVEVEAPKRVRQGWFTDGGGKVFLALRYAGKTIEFAKDKNAIEIGDLSALPKIIDTVIEAVRAGELDTQLTAAAVERGQMLRKPK</sequence>